<geneLocation type="plasmid" evidence="1">
    <name>pSG4</name>
</geneLocation>
<protein>
    <submittedName>
        <fullName evidence="1">Uncharacterized protein</fullName>
    </submittedName>
</protein>
<dbReference type="AlphaFoldDB" id="Q3C0J7"/>
<reference evidence="1" key="1">
    <citation type="journal article" date="2005" name="J. Bacteriol.">
        <title>Extrachromosomal DNA of the symbiont Sodalis glossinidius.</title>
        <authorList>
            <person name="Darby A.C."/>
            <person name="Lagnel J."/>
            <person name="Matthew C.Z."/>
            <person name="Bourtzis K."/>
            <person name="Maudlin I."/>
            <person name="Welburn S.C."/>
        </authorList>
    </citation>
    <scope>NUCLEOTIDE SEQUENCE [LARGE SCALE GENOMIC DNA]</scope>
    <source>
        <plasmid evidence="1">pSG4</plasmid>
    </source>
</reference>
<gene>
    <name evidence="1" type="ORF">pSG4.05</name>
</gene>
<name>Q3C0J7_SODGL</name>
<accession>Q3C0J7</accession>
<dbReference type="EMBL" id="AJ868439">
    <property type="protein sequence ID" value="CAI59434.2"/>
    <property type="molecule type" value="Genomic_DNA"/>
</dbReference>
<organism evidence="1">
    <name type="scientific">Sodalis glossinidius</name>
    <dbReference type="NCBI Taxonomy" id="63612"/>
    <lineage>
        <taxon>Bacteria</taxon>
        <taxon>Pseudomonadati</taxon>
        <taxon>Pseudomonadota</taxon>
        <taxon>Gammaproteobacteria</taxon>
        <taxon>Enterobacterales</taxon>
        <taxon>Bruguierivoracaceae</taxon>
        <taxon>Sodalis</taxon>
    </lineage>
</organism>
<keyword evidence="1" id="KW-0614">Plasmid</keyword>
<sequence>MFSPNLICGGHVKKYPRRRLMDGLQSMLTSLGERVSAINYTGTHGDIADRELLAMYKHSWMVKKFIDKTADDKDRLLPRNRVLADNEGFVLLQETGRGKTGKPRT</sequence>
<evidence type="ECO:0000313" key="1">
    <source>
        <dbReference type="EMBL" id="CAI59434.2"/>
    </source>
</evidence>
<proteinExistence type="predicted"/>